<organism evidence="2 3">
    <name type="scientific">Branchiostoma belcheri</name>
    <name type="common">Amphioxus</name>
    <dbReference type="NCBI Taxonomy" id="7741"/>
    <lineage>
        <taxon>Eukaryota</taxon>
        <taxon>Metazoa</taxon>
        <taxon>Chordata</taxon>
        <taxon>Cephalochordata</taxon>
        <taxon>Leptocardii</taxon>
        <taxon>Amphioxiformes</taxon>
        <taxon>Branchiostomatidae</taxon>
        <taxon>Branchiostoma</taxon>
    </lineage>
</organism>
<reference evidence="3" key="1">
    <citation type="submission" date="2025-08" db="UniProtKB">
        <authorList>
            <consortium name="RefSeq"/>
        </authorList>
    </citation>
    <scope>IDENTIFICATION</scope>
    <source>
        <tissue evidence="3">Gonad</tissue>
    </source>
</reference>
<proteinExistence type="predicted"/>
<feature type="region of interest" description="Disordered" evidence="1">
    <location>
        <begin position="84"/>
        <end position="145"/>
    </location>
</feature>
<feature type="compositionally biased region" description="Basic and acidic residues" evidence="1">
    <location>
        <begin position="464"/>
        <end position="478"/>
    </location>
</feature>
<dbReference type="OrthoDB" id="10027994at2759"/>
<feature type="region of interest" description="Disordered" evidence="1">
    <location>
        <begin position="834"/>
        <end position="917"/>
    </location>
</feature>
<feature type="compositionally biased region" description="Low complexity" evidence="1">
    <location>
        <begin position="102"/>
        <end position="112"/>
    </location>
</feature>
<evidence type="ECO:0000313" key="3">
    <source>
        <dbReference type="RefSeq" id="XP_019645787.1"/>
    </source>
</evidence>
<feature type="compositionally biased region" description="Low complexity" evidence="1">
    <location>
        <begin position="128"/>
        <end position="145"/>
    </location>
</feature>
<feature type="compositionally biased region" description="Basic and acidic residues" evidence="1">
    <location>
        <begin position="286"/>
        <end position="306"/>
    </location>
</feature>
<dbReference type="GeneID" id="109486399"/>
<dbReference type="AlphaFoldDB" id="A0A6P5ART2"/>
<feature type="region of interest" description="Disordered" evidence="1">
    <location>
        <begin position="651"/>
        <end position="820"/>
    </location>
</feature>
<keyword evidence="2" id="KW-1185">Reference proteome</keyword>
<feature type="region of interest" description="Disordered" evidence="1">
    <location>
        <begin position="282"/>
        <end position="314"/>
    </location>
</feature>
<protein>
    <submittedName>
        <fullName evidence="3">Uncharacterized protein LOC109486399</fullName>
    </submittedName>
</protein>
<feature type="compositionally biased region" description="Polar residues" evidence="1">
    <location>
        <begin position="882"/>
        <end position="905"/>
    </location>
</feature>
<dbReference type="Proteomes" id="UP000515135">
    <property type="component" value="Unplaced"/>
</dbReference>
<name>A0A6P5ART2_BRABE</name>
<evidence type="ECO:0000313" key="2">
    <source>
        <dbReference type="Proteomes" id="UP000515135"/>
    </source>
</evidence>
<feature type="region of interest" description="Disordered" evidence="1">
    <location>
        <begin position="451"/>
        <end position="490"/>
    </location>
</feature>
<accession>A0A6P5ART2</accession>
<feature type="compositionally biased region" description="Acidic residues" evidence="1">
    <location>
        <begin position="843"/>
        <end position="856"/>
    </location>
</feature>
<dbReference type="RefSeq" id="XP_019645787.1">
    <property type="nucleotide sequence ID" value="XM_019790228.1"/>
</dbReference>
<feature type="compositionally biased region" description="Polar residues" evidence="1">
    <location>
        <begin position="655"/>
        <end position="668"/>
    </location>
</feature>
<evidence type="ECO:0000256" key="1">
    <source>
        <dbReference type="SAM" id="MobiDB-lite"/>
    </source>
</evidence>
<sequence length="967" mass="106290">MAARCLVAFQHVDTESKKILRKHAKNRPLGDLHHKYQDVSPPPEDVLTCTGVEAQLLRRSHLSKPKSASQLIDEQQRAVHNALNRGTKSAGAGRREGPAIASGRSSSSSNQSTTPAMKRPRSVMETGKQSSLSLRSQKSVWKVKSSVPKDLPDDRAYMRVRMDPVDKAWVRSRSLGDLSDQSKEMNRSELQPSRATTGYVKFQQMRNKAKNGVGYDTSAIYLSFAGGEEEKDVGVVDAFTDKEPGEYYSIEGHAGSKIADQLRQGNKIRIGINGEVMSHGLRVRTRSKEDSPRSEQDHLDLYRDDWDSSSNSTDMERVPLCWEDQVSRPGSRLLAPRSEKREVPRPPMSGCQPVMFDKLIRHDMFPPNFVHVGAASPPSSTGKPSGQFRVKQRTKLKPTFNGATPSSSQITVISIDNWNEELMSEERQQKEYDEVLWDKVIHGKARNELLGGAKTPSVGQTILPEKRARSPRQREEARSAGQRSSRLSFTDGYDNVGKKLGVVRQQAIPSGKYSSGSSVDFNYVGNGMNPIPGTLSAATPANSPRVGFVGTVKPMPSKPLYRNGVASISVHGIQGDLNYIQIAQPLTAPVGPLGLQHVDSGSYSTLYRYSATVREAMGAVGNPVRPFSTSTNVFHSQEPGAEYEVFEQEQFVPSRGSTAKSKSSQGQQHVRFVEDLPSRTGTPDQRPPSRHTPSPPAPSNSPDRVGSVTPSILLSSALADEGDAQKAEDRVQTPEAGMDSSRRPTLTLDSIVIPTAGETESDTYSNCDHTTVDTSVPSHTTLRETLDVEDEDDDSDEERSESPTLRYTTFKGERPGSATEEQLNKVASMIAKTVVGQAASGDEGNESDDDDEQLMQDDERSSVKSSVFSESLDGESRKTRSISRIDSGSQYSSDDLQVSQETQELLDSVSKMPATDAPQVADLLSYEPDKPGQKELAELRGQIKEDLKRTQQETQKDIQDIYMKQYA</sequence>
<feature type="region of interest" description="Disordered" evidence="1">
    <location>
        <begin position="329"/>
        <end position="350"/>
    </location>
</feature>
<feature type="compositionally biased region" description="Acidic residues" evidence="1">
    <location>
        <begin position="787"/>
        <end position="799"/>
    </location>
</feature>
<feature type="compositionally biased region" description="Polar residues" evidence="1">
    <location>
        <begin position="762"/>
        <end position="779"/>
    </location>
</feature>
<dbReference type="KEGG" id="bbel:109486399"/>
<feature type="compositionally biased region" description="Basic and acidic residues" evidence="1">
    <location>
        <begin position="723"/>
        <end position="732"/>
    </location>
</feature>
<gene>
    <name evidence="3" type="primary">LOC109486399</name>
</gene>